<dbReference type="InterPro" id="IPR014710">
    <property type="entry name" value="RmlC-like_jellyroll"/>
</dbReference>
<dbReference type="GO" id="GO:0006355">
    <property type="term" value="P:regulation of DNA-templated transcription"/>
    <property type="evidence" value="ECO:0007669"/>
    <property type="project" value="InterPro"/>
</dbReference>
<dbReference type="SUPFAM" id="SSF51206">
    <property type="entry name" value="cAMP-binding domain-like"/>
    <property type="match status" value="1"/>
</dbReference>
<dbReference type="Gene3D" id="1.10.10.10">
    <property type="entry name" value="Winged helix-like DNA-binding domain superfamily/Winged helix DNA-binding domain"/>
    <property type="match status" value="1"/>
</dbReference>
<evidence type="ECO:0000256" key="2">
    <source>
        <dbReference type="ARBA" id="ARBA00023125"/>
    </source>
</evidence>
<keyword evidence="3" id="KW-0804">Transcription</keyword>
<protein>
    <recommendedName>
        <fullName evidence="4">HTH crp-type domain-containing protein</fullName>
    </recommendedName>
</protein>
<evidence type="ECO:0000313" key="5">
    <source>
        <dbReference type="EMBL" id="PVA05909.1"/>
    </source>
</evidence>
<evidence type="ECO:0000256" key="1">
    <source>
        <dbReference type="ARBA" id="ARBA00023015"/>
    </source>
</evidence>
<dbReference type="SMART" id="SM00419">
    <property type="entry name" value="HTH_CRP"/>
    <property type="match status" value="1"/>
</dbReference>
<keyword evidence="1" id="KW-0805">Transcription regulation</keyword>
<dbReference type="InterPro" id="IPR000595">
    <property type="entry name" value="cNMP-bd_dom"/>
</dbReference>
<feature type="domain" description="HTH crp-type" evidence="4">
    <location>
        <begin position="299"/>
        <end position="373"/>
    </location>
</feature>
<keyword evidence="2" id="KW-0238">DNA-binding</keyword>
<name>A0A2T7FUS2_9RHOB</name>
<evidence type="ECO:0000256" key="3">
    <source>
        <dbReference type="ARBA" id="ARBA00023163"/>
    </source>
</evidence>
<comment type="caution">
    <text evidence="5">The sequence shown here is derived from an EMBL/GenBank/DDBJ whole genome shotgun (WGS) entry which is preliminary data.</text>
</comment>
<keyword evidence="6" id="KW-1185">Reference proteome</keyword>
<dbReference type="PROSITE" id="PS51063">
    <property type="entry name" value="HTH_CRP_2"/>
    <property type="match status" value="1"/>
</dbReference>
<reference evidence="5 6" key="1">
    <citation type="submission" date="2018-04" db="EMBL/GenBank/DDBJ databases">
        <title>Pelagivirga bohaiensis gen. nov., sp. nov., a bacterium isolated from the Bohai Sea.</title>
        <authorList>
            <person name="Ji X."/>
        </authorList>
    </citation>
    <scope>NUCLEOTIDE SEQUENCE [LARGE SCALE GENOMIC DNA]</scope>
    <source>
        <strain evidence="5 6">BH-SD16</strain>
    </source>
</reference>
<dbReference type="Proteomes" id="UP000244817">
    <property type="component" value="Unassembled WGS sequence"/>
</dbReference>
<dbReference type="Pfam" id="PF13545">
    <property type="entry name" value="HTH_Crp_2"/>
    <property type="match status" value="1"/>
</dbReference>
<dbReference type="EMBL" id="QCYG01000008">
    <property type="protein sequence ID" value="PVA05909.1"/>
    <property type="molecule type" value="Genomic_DNA"/>
</dbReference>
<dbReference type="Gene3D" id="2.60.120.10">
    <property type="entry name" value="Jelly Rolls"/>
    <property type="match status" value="1"/>
</dbReference>
<accession>A0A2T7FUS2</accession>
<evidence type="ECO:0000313" key="6">
    <source>
        <dbReference type="Proteomes" id="UP000244817"/>
    </source>
</evidence>
<dbReference type="CDD" id="cd00038">
    <property type="entry name" value="CAP_ED"/>
    <property type="match status" value="1"/>
</dbReference>
<dbReference type="InterPro" id="IPR018490">
    <property type="entry name" value="cNMP-bd_dom_sf"/>
</dbReference>
<dbReference type="InterPro" id="IPR036390">
    <property type="entry name" value="WH_DNA-bd_sf"/>
</dbReference>
<dbReference type="AlphaFoldDB" id="A0A2T7FUS2"/>
<sequence length="395" mass="44105">MPSKARSCASACAVEAATQHSAHVVITPFHPRPIVSPILVHTVLPCDTLPLPPRAGISEKWAENMTRGRRSLRFCSGCGRCTIARATSDFTMKPDRDNQYDLDVPARTRMLVAGVSGPCPLTVVTVSLFSKGLRGRHMTNETTLPDATLRPASPHPLSPRQMGMMRHLSDQQWARLAPAMTERVTALPDTVLSTRGKKLEYSLLLLDGLVARSVPRADHDRSTFVALQFPGDFVDLHAFPLKKLDHDIVALTPSELAVIRHDKLTELLNDDVELARVLWSLTLVDAAIHRHWVMRNSAMRAFGRVANFLSEFDARMTVALGEERDRYPLAITQADIADATGVTKVHVSRTLRDLREDQCCAIRNGTLEIICRDRLRKRGEFDDSYLYFPEPFKTV</sequence>
<dbReference type="InterPro" id="IPR012318">
    <property type="entry name" value="HTH_CRP"/>
</dbReference>
<proteinExistence type="predicted"/>
<gene>
    <name evidence="5" type="ORF">DC363_13725</name>
</gene>
<dbReference type="SUPFAM" id="SSF46785">
    <property type="entry name" value="Winged helix' DNA-binding domain"/>
    <property type="match status" value="1"/>
</dbReference>
<dbReference type="InterPro" id="IPR036388">
    <property type="entry name" value="WH-like_DNA-bd_sf"/>
</dbReference>
<organism evidence="5 6">
    <name type="scientific">Thalassorhabdomicrobium marinisediminis</name>
    <dbReference type="NCBI Taxonomy" id="2170577"/>
    <lineage>
        <taxon>Bacteria</taxon>
        <taxon>Pseudomonadati</taxon>
        <taxon>Pseudomonadota</taxon>
        <taxon>Alphaproteobacteria</taxon>
        <taxon>Rhodobacterales</taxon>
        <taxon>Paracoccaceae</taxon>
        <taxon>Thalassorhabdomicrobium</taxon>
    </lineage>
</organism>
<dbReference type="GO" id="GO:0003677">
    <property type="term" value="F:DNA binding"/>
    <property type="evidence" value="ECO:0007669"/>
    <property type="project" value="UniProtKB-KW"/>
</dbReference>
<evidence type="ECO:0000259" key="4">
    <source>
        <dbReference type="PROSITE" id="PS51063"/>
    </source>
</evidence>